<comment type="similarity">
    <text evidence="3">Belongs to the UTP5 family.</text>
</comment>
<dbReference type="EMBL" id="CP069102">
    <property type="protein sequence ID" value="QSS49443.1"/>
    <property type="molecule type" value="Genomic_DNA"/>
</dbReference>
<proteinExistence type="inferred from homology"/>
<evidence type="ECO:0000256" key="2">
    <source>
        <dbReference type="ARBA" id="ARBA00023242"/>
    </source>
</evidence>
<feature type="region of interest" description="Disordered" evidence="4">
    <location>
        <begin position="795"/>
        <end position="913"/>
    </location>
</feature>
<feature type="region of interest" description="Disordered" evidence="4">
    <location>
        <begin position="564"/>
        <end position="585"/>
    </location>
</feature>
<gene>
    <name evidence="6" type="primary">UTP5</name>
    <name evidence="6" type="ORF">I7I53_09789</name>
</gene>
<accession>A0A8A1L9T3</accession>
<dbReference type="VEuPathDB" id="FungiDB:I7I53_09789"/>
<dbReference type="GO" id="GO:0032040">
    <property type="term" value="C:small-subunit processome"/>
    <property type="evidence" value="ECO:0007669"/>
    <property type="project" value="UniProtKB-ARBA"/>
</dbReference>
<dbReference type="PANTHER" id="PTHR44267">
    <property type="entry name" value="WD REPEAT-CONTAINING PROTEIN 43"/>
    <property type="match status" value="1"/>
</dbReference>
<evidence type="ECO:0000313" key="6">
    <source>
        <dbReference type="EMBL" id="QSS49443.1"/>
    </source>
</evidence>
<dbReference type="Proteomes" id="UP000663419">
    <property type="component" value="Chromosome 1"/>
</dbReference>
<dbReference type="InterPro" id="IPR052414">
    <property type="entry name" value="U3_snoRNA-assoc_WDR"/>
</dbReference>
<dbReference type="SUPFAM" id="SSF50978">
    <property type="entry name" value="WD40 repeat-like"/>
    <property type="match status" value="1"/>
</dbReference>
<dbReference type="InterPro" id="IPR007148">
    <property type="entry name" value="SSU_processome_Utp12"/>
</dbReference>
<evidence type="ECO:0000256" key="4">
    <source>
        <dbReference type="SAM" id="MobiDB-lite"/>
    </source>
</evidence>
<evidence type="ECO:0000313" key="7">
    <source>
        <dbReference type="Proteomes" id="UP000663419"/>
    </source>
</evidence>
<keyword evidence="2" id="KW-0539">Nucleus</keyword>
<name>A0A8A1L9T3_AJEC8</name>
<feature type="compositionally biased region" description="Polar residues" evidence="4">
    <location>
        <begin position="518"/>
        <end position="527"/>
    </location>
</feature>
<dbReference type="InterPro" id="IPR015943">
    <property type="entry name" value="WD40/YVTN_repeat-like_dom_sf"/>
</dbReference>
<dbReference type="Gene3D" id="2.130.10.10">
    <property type="entry name" value="YVTN repeat-like/Quinoprotein amine dehydrogenase"/>
    <property type="match status" value="1"/>
</dbReference>
<reference evidence="6" key="1">
    <citation type="submission" date="2021-01" db="EMBL/GenBank/DDBJ databases">
        <title>Chromosome-level genome assembly of a human fungal pathogen reveals clustering of transcriptionally co-regulated genes.</title>
        <authorList>
            <person name="Voorhies M."/>
            <person name="Cohen S."/>
            <person name="Shea T.P."/>
            <person name="Petrus S."/>
            <person name="Munoz J.F."/>
            <person name="Poplawski S."/>
            <person name="Goldman W.E."/>
            <person name="Michael T."/>
            <person name="Cuomo C.A."/>
            <person name="Sil A."/>
            <person name="Beyhan S."/>
        </authorList>
    </citation>
    <scope>NUCLEOTIDE SEQUENCE</scope>
    <source>
        <strain evidence="6">H88</strain>
    </source>
</reference>
<dbReference type="GO" id="GO:0000462">
    <property type="term" value="P:maturation of SSU-rRNA from tricistronic rRNA transcript (SSU-rRNA, 5.8S rRNA, LSU-rRNA)"/>
    <property type="evidence" value="ECO:0007669"/>
    <property type="project" value="TreeGrafter"/>
</dbReference>
<sequence length="913" mass="98117">MGIKKASRGPVSKISSAAAPAASPPTLSANKSSILRSAFSPSEYQLALFASVIQGLDSQHLRVHEIGSGCLQCEHAVNPREAITSLDWGFYGDSHHRDRDQHMKKKRKRGSSGVNGIANADGGNSGNVVIAFGTSTSDIRMYSPAEDRIVGTLSAGHEKGIRDFKFTVNTPAAEGWSIGGDGKLVQWDLKAGRSIRVISLPSASVSALARPVPSNPPILCASQTPYLIGLEQEGIDGVVSFSAMKNSIHTLIPSSTDMGNLSEKFLASDSDRYINIFDLQQRKISNTLVAGSEIECLAFYPASQHGGRAENNKKSTRSNQLQKQLLAAITHSGVIELFPKPFHQVESLGSAHSLKPRGKAMTRRAEAVIKIVRPDKSRTAVPAVSASFQGPDLVVAWVEGGVNLVFERIRWQGEDTEELMFQGEKEIVRGKSISMLGSTMMNGVKHVGRTQVDESHTVVEQGGAAENIPLEDESEKQKDNNISNPSDDDEEDSNEEDVEDEMEAEKEEAETPKKASASTTSHTQQEDVNMMDADAEEGGEPSFGELVRAHAAEPIDVEAELDDADADADADTHTRALSSTANKPNTTLQLPAGISLTTVLSQALKTSDNTLLESCFHTTDMNIVRATIQRMDSSLAATLLQKLAERLSTRPGRYGHLLVWVQWTCIAHGGSIAGRPEVLRKMTALFKVMDQRSASLSSLLLLKGKLDMLDAQLGLRRNLQRTAGAGSRGRGSHGTGVPGSEEDDDEEDVIYVEGEEDLVDSGDEESGDVRRVKGSAAAIGVAATAAKRGVLGADFSDGAEDEEDEDIPLALTGVASGDDEEEDEDKDGEEEGSEDEEVELFDDEADESEDGKGADEEEDDEEEDEDEDEGSSMADFIAGSEEDESVDDDEPAPVPSLSSSSKRAKSKLGKLRR</sequence>
<evidence type="ECO:0000256" key="3">
    <source>
        <dbReference type="ARBA" id="ARBA00038335"/>
    </source>
</evidence>
<dbReference type="Pfam" id="PF04003">
    <property type="entry name" value="Utp12"/>
    <property type="match status" value="1"/>
</dbReference>
<evidence type="ECO:0000259" key="5">
    <source>
        <dbReference type="Pfam" id="PF04003"/>
    </source>
</evidence>
<feature type="compositionally biased region" description="Acidic residues" evidence="4">
    <location>
        <begin position="880"/>
        <end position="891"/>
    </location>
</feature>
<feature type="compositionally biased region" description="Acidic residues" evidence="4">
    <location>
        <begin position="486"/>
        <end position="508"/>
    </location>
</feature>
<dbReference type="PANTHER" id="PTHR44267:SF1">
    <property type="entry name" value="WD REPEAT-CONTAINING PROTEIN 43"/>
    <property type="match status" value="1"/>
</dbReference>
<evidence type="ECO:0000256" key="1">
    <source>
        <dbReference type="ARBA" id="ARBA00004123"/>
    </source>
</evidence>
<comment type="subcellular location">
    <subcellularLocation>
        <location evidence="1">Nucleus</location>
    </subcellularLocation>
</comment>
<feature type="compositionally biased region" description="Acidic residues" evidence="4">
    <location>
        <begin position="817"/>
        <end position="870"/>
    </location>
</feature>
<feature type="compositionally biased region" description="Polar residues" evidence="4">
    <location>
        <begin position="575"/>
        <end position="585"/>
    </location>
</feature>
<organism evidence="6 7">
    <name type="scientific">Ajellomyces capsulatus (strain H88)</name>
    <name type="common">Darling's disease fungus</name>
    <name type="synonym">Histoplasma capsulatum</name>
    <dbReference type="NCBI Taxonomy" id="544711"/>
    <lineage>
        <taxon>Eukaryota</taxon>
        <taxon>Fungi</taxon>
        <taxon>Dikarya</taxon>
        <taxon>Ascomycota</taxon>
        <taxon>Pezizomycotina</taxon>
        <taxon>Eurotiomycetes</taxon>
        <taxon>Eurotiomycetidae</taxon>
        <taxon>Onygenales</taxon>
        <taxon>Ajellomycetaceae</taxon>
        <taxon>Histoplasma</taxon>
    </lineage>
</organism>
<feature type="domain" description="Small-subunit processome Utp12" evidence="5">
    <location>
        <begin position="608"/>
        <end position="710"/>
    </location>
</feature>
<feature type="compositionally biased region" description="Acidic residues" evidence="4">
    <location>
        <begin position="797"/>
        <end position="807"/>
    </location>
</feature>
<feature type="compositionally biased region" description="Basic residues" evidence="4">
    <location>
        <begin position="902"/>
        <end position="913"/>
    </location>
</feature>
<dbReference type="InterPro" id="IPR036322">
    <property type="entry name" value="WD40_repeat_dom_sf"/>
</dbReference>
<dbReference type="AlphaFoldDB" id="A0A8A1L9T3"/>
<protein>
    <submittedName>
        <fullName evidence="6">U3 small nucleolar RNA-associated protein 5</fullName>
    </submittedName>
</protein>
<feature type="region of interest" description="Disordered" evidence="4">
    <location>
        <begin position="95"/>
        <end position="118"/>
    </location>
</feature>
<feature type="compositionally biased region" description="Low complexity" evidence="4">
    <location>
        <begin position="15"/>
        <end position="25"/>
    </location>
</feature>
<feature type="region of interest" description="Disordered" evidence="4">
    <location>
        <begin position="1"/>
        <end position="27"/>
    </location>
</feature>
<feature type="compositionally biased region" description="Gly residues" evidence="4">
    <location>
        <begin position="726"/>
        <end position="737"/>
    </location>
</feature>
<feature type="region of interest" description="Disordered" evidence="4">
    <location>
        <begin position="456"/>
        <end position="527"/>
    </location>
</feature>
<feature type="region of interest" description="Disordered" evidence="4">
    <location>
        <begin position="721"/>
        <end position="747"/>
    </location>
</feature>